<evidence type="ECO:0000259" key="2">
    <source>
        <dbReference type="PROSITE" id="PS51688"/>
    </source>
</evidence>
<evidence type="ECO:0000313" key="3">
    <source>
        <dbReference type="EMBL" id="PTX52373.1"/>
    </source>
</evidence>
<dbReference type="Gene3D" id="6.10.140.2190">
    <property type="match status" value="4"/>
</dbReference>
<name>A0A2T6B8J4_9RHOB</name>
<dbReference type="EMBL" id="QBKP01000002">
    <property type="protein sequence ID" value="PTX52373.1"/>
    <property type="molecule type" value="Genomic_DNA"/>
</dbReference>
<dbReference type="InterPro" id="IPR030392">
    <property type="entry name" value="S74_ICA"/>
</dbReference>
<proteinExistence type="predicted"/>
<evidence type="ECO:0000256" key="1">
    <source>
        <dbReference type="SAM" id="SignalP"/>
    </source>
</evidence>
<dbReference type="Pfam" id="PF13884">
    <property type="entry name" value="Peptidase_S74"/>
    <property type="match status" value="1"/>
</dbReference>
<dbReference type="Proteomes" id="UP000244224">
    <property type="component" value="Unassembled WGS sequence"/>
</dbReference>
<organism evidence="3 4">
    <name type="scientific">Gemmobacter caeni</name>
    <dbReference type="NCBI Taxonomy" id="589035"/>
    <lineage>
        <taxon>Bacteria</taxon>
        <taxon>Pseudomonadati</taxon>
        <taxon>Pseudomonadota</taxon>
        <taxon>Alphaproteobacteria</taxon>
        <taxon>Rhodobacterales</taxon>
        <taxon>Paracoccaceae</taxon>
        <taxon>Gemmobacter</taxon>
    </lineage>
</organism>
<dbReference type="InterPro" id="IPR040956">
    <property type="entry name" value="BppL_N"/>
</dbReference>
<dbReference type="PROSITE" id="PS51688">
    <property type="entry name" value="ICA"/>
    <property type="match status" value="1"/>
</dbReference>
<comment type="caution">
    <text evidence="3">The sequence shown here is derived from an EMBL/GenBank/DDBJ whole genome shotgun (WGS) entry which is preliminary data.</text>
</comment>
<sequence>MSRNRNTRSLLLASAAIALLTGPAGAQLLGETLLNPNLGVQIPNSGPTDGTTITRSRTVTSSVDQSLQDPGAAVPNDYSTVGDNLGNHIAIKDMNLSGNELLMQGGDIQSGGGRVLGIQEVPVETDEASSKFYVDSLNSELSDAITVIEGDVQTLFNRRINTPENQGLKGGGSLTSDLTLTVDGTVVRTGGDQVISGAKTFIGSVDLRGNRLLSVGTPTAATDGVNKAYVDAATSALGAEIDTLDETFRTRRIDTGTGLLGGGDLSQNRTLTFDTVWGDARYALRARRLSAGDGLTGGGDLSADRSFALDATVVRTSGNQTIAGNKSFTGLLSFSNSRLTSVGTPTVASDAATKGYVDGIRAELESSLTTLTGRRINTGTGLLGGGDLSQDRTLTFDTEWGDLRYALRARTLSAGDGLSGGGDLAADRSFSVDATVVRTAGAQMIAGDKTFRQGTGTRFERGAGLDGVILRGGSAGTAGYSVTITPGQLTANRVLTLADGATTLVPGTMVPTARSLIAGDGLSGGGDLASDRTISVNGTVVRTSGDQVIGGAKSFTGSLSFSNNRLTLVGTPVAASDAATKGYVDGISATLQADLTALFARRIDAGTGLTGGGDLTADRVIGFDTTWGDARYALRARTIAAGDGLTGGGNLSADRTLAVDSSVVRTLRRVATGTGLTGGGDLSADRTLAFDSAWGDARYTEHVTTGFATTLTYDDLFGATGNGAATFGHSGAARPSDAPVTGQAGGLHIGNAWGRAQIVLPNAENRVFFRSGTRTAWSELWHSGNLNVTELTPITRAINAGTGLTGGGTLSIDRTLAFDTAWGDARYALSARNLIAGDGLSGGGTLAADRTLAVDASVVRTAGAQTIGGAKTFSASPNFSNLRVLGVATPTQGTDAANKAYVDAQVSAAAGTTYTAGTGLTLTGTTFALADNQIRRDALSTSAGVVAYNGHTAANGQFYGGTTNPTSTNTAHRVNFQGSLYATRFYATQYFYFSDETLKENVSRIEGSEGMALLREIRPVRYDWKETGREALGVIAQETARVLPNLVDTDPNGIMSVDYIQLIAPLIAAVQELDARVTALEAAQGERSLP</sequence>
<keyword evidence="4" id="KW-1185">Reference proteome</keyword>
<keyword evidence="1" id="KW-0732">Signal</keyword>
<feature type="signal peptide" evidence="1">
    <location>
        <begin position="1"/>
        <end position="26"/>
    </location>
</feature>
<dbReference type="OrthoDB" id="564699at2"/>
<feature type="domain" description="Peptidase S74" evidence="2">
    <location>
        <begin position="994"/>
        <end position="1084"/>
    </location>
</feature>
<feature type="chain" id="PRO_5015731290" evidence="1">
    <location>
        <begin position="27"/>
        <end position="1090"/>
    </location>
</feature>
<dbReference type="Pfam" id="PF18338">
    <property type="entry name" value="BppL_N"/>
    <property type="match status" value="1"/>
</dbReference>
<gene>
    <name evidence="3" type="ORF">C8N34_102152</name>
</gene>
<evidence type="ECO:0000313" key="4">
    <source>
        <dbReference type="Proteomes" id="UP000244224"/>
    </source>
</evidence>
<dbReference type="RefSeq" id="WP_108127761.1">
    <property type="nucleotide sequence ID" value="NZ_QBKP01000002.1"/>
</dbReference>
<reference evidence="3 4" key="1">
    <citation type="submission" date="2018-04" db="EMBL/GenBank/DDBJ databases">
        <title>Genomic Encyclopedia of Archaeal and Bacterial Type Strains, Phase II (KMG-II): from individual species to whole genera.</title>
        <authorList>
            <person name="Goeker M."/>
        </authorList>
    </citation>
    <scope>NUCLEOTIDE SEQUENCE [LARGE SCALE GENOMIC DNA]</scope>
    <source>
        <strain evidence="3 4">DSM 21823</strain>
    </source>
</reference>
<protein>
    <submittedName>
        <fullName evidence="3">Endosialidase-like protein</fullName>
    </submittedName>
</protein>
<dbReference type="AlphaFoldDB" id="A0A2T6B8J4"/>
<accession>A0A2T6B8J4</accession>